<sequence>MAKKVKEKESETVKPTFKNEDADLTVEKRLIALYKLQKIYSQIDKIRIIRGELPLEVQDLEDETEKLKTKIGKSTADISSCKDSIAEEQHKIKECEALVEKYSDQQNNVRNNREYESLSKEIEFQELEKQLCEKKIKEFSARIDIYKLEIAKYEEDYQEKMKDLEIKKSELDEIIKETEEKEKVLTEQALENEKSVDERYLTAFKRIRSNARNGLAVVTVDRDACGGCFNKIPHQRQMDIRMHRKIIVCEYCGRILVDQSIAAEVESELKLD</sequence>
<organism evidence="3 4">
    <name type="scientific">Candidatus Onthomorpha intestinigallinarum</name>
    <dbReference type="NCBI Taxonomy" id="2840880"/>
    <lineage>
        <taxon>Bacteria</taxon>
        <taxon>Pseudomonadati</taxon>
        <taxon>Bacteroidota</taxon>
        <taxon>Bacteroidia</taxon>
        <taxon>Bacteroidales</taxon>
        <taxon>Candidatus Onthomorpha</taxon>
    </lineage>
</organism>
<name>A0A9D1RGS8_9BACT</name>
<evidence type="ECO:0000259" key="2">
    <source>
        <dbReference type="Pfam" id="PF02591"/>
    </source>
</evidence>
<feature type="domain" description="C4-type zinc ribbon" evidence="2">
    <location>
        <begin position="224"/>
        <end position="256"/>
    </location>
</feature>
<reference evidence="3" key="1">
    <citation type="journal article" date="2021" name="PeerJ">
        <title>Extensive microbial diversity within the chicken gut microbiome revealed by metagenomics and culture.</title>
        <authorList>
            <person name="Gilroy R."/>
            <person name="Ravi A."/>
            <person name="Getino M."/>
            <person name="Pursley I."/>
            <person name="Horton D.L."/>
            <person name="Alikhan N.F."/>
            <person name="Baker D."/>
            <person name="Gharbi K."/>
            <person name="Hall N."/>
            <person name="Watson M."/>
            <person name="Adriaenssens E.M."/>
            <person name="Foster-Nyarko E."/>
            <person name="Jarju S."/>
            <person name="Secka A."/>
            <person name="Antonio M."/>
            <person name="Oren A."/>
            <person name="Chaudhuri R.R."/>
            <person name="La Ragione R."/>
            <person name="Hildebrand F."/>
            <person name="Pallen M.J."/>
        </authorList>
    </citation>
    <scope>NUCLEOTIDE SEQUENCE</scope>
    <source>
        <strain evidence="3">Gambia16-930</strain>
    </source>
</reference>
<evidence type="ECO:0000313" key="4">
    <source>
        <dbReference type="Proteomes" id="UP000824267"/>
    </source>
</evidence>
<keyword evidence="1" id="KW-0175">Coiled coil</keyword>
<comment type="caution">
    <text evidence="3">The sequence shown here is derived from an EMBL/GenBank/DDBJ whole genome shotgun (WGS) entry which is preliminary data.</text>
</comment>
<feature type="coiled-coil region" evidence="1">
    <location>
        <begin position="57"/>
        <end position="188"/>
    </location>
</feature>
<dbReference type="PANTHER" id="PTHR39082">
    <property type="entry name" value="PHOSPHOLIPASE C-BETA-2-RELATED"/>
    <property type="match status" value="1"/>
</dbReference>
<dbReference type="AlphaFoldDB" id="A0A9D1RGS8"/>
<accession>A0A9D1RGS8</accession>
<dbReference type="PANTHER" id="PTHR39082:SF1">
    <property type="entry name" value="SCAVENGER RECEPTOR CLASS A MEMBER 3"/>
    <property type="match status" value="1"/>
</dbReference>
<gene>
    <name evidence="3" type="ORF">IAC47_02445</name>
</gene>
<evidence type="ECO:0000313" key="3">
    <source>
        <dbReference type="EMBL" id="HIW87115.1"/>
    </source>
</evidence>
<dbReference type="EMBL" id="DXGG01000081">
    <property type="protein sequence ID" value="HIW87115.1"/>
    <property type="molecule type" value="Genomic_DNA"/>
</dbReference>
<dbReference type="Pfam" id="PF02591">
    <property type="entry name" value="Zn_ribbon_9"/>
    <property type="match status" value="1"/>
</dbReference>
<evidence type="ECO:0000256" key="1">
    <source>
        <dbReference type="SAM" id="Coils"/>
    </source>
</evidence>
<dbReference type="Proteomes" id="UP000824267">
    <property type="component" value="Unassembled WGS sequence"/>
</dbReference>
<dbReference type="InterPro" id="IPR052376">
    <property type="entry name" value="Oxidative_Scav/Glycosyltrans"/>
</dbReference>
<proteinExistence type="predicted"/>
<protein>
    <recommendedName>
        <fullName evidence="2">C4-type zinc ribbon domain-containing protein</fullName>
    </recommendedName>
</protein>
<dbReference type="InterPro" id="IPR003743">
    <property type="entry name" value="Zf-RING_7"/>
</dbReference>
<dbReference type="Gene3D" id="1.10.287.1490">
    <property type="match status" value="1"/>
</dbReference>
<reference evidence="3" key="2">
    <citation type="submission" date="2021-04" db="EMBL/GenBank/DDBJ databases">
        <authorList>
            <person name="Gilroy R."/>
        </authorList>
    </citation>
    <scope>NUCLEOTIDE SEQUENCE</scope>
    <source>
        <strain evidence="3">Gambia16-930</strain>
    </source>
</reference>